<dbReference type="Pfam" id="PF00297">
    <property type="entry name" value="Ribosomal_L3"/>
    <property type="match status" value="1"/>
</dbReference>
<keyword evidence="7" id="KW-1185">Reference proteome</keyword>
<feature type="region of interest" description="Disordered" evidence="5">
    <location>
        <begin position="26"/>
        <end position="46"/>
    </location>
</feature>
<dbReference type="InterPro" id="IPR009000">
    <property type="entry name" value="Transl_B-barrel_sf"/>
</dbReference>
<dbReference type="SUPFAM" id="SSF50447">
    <property type="entry name" value="Translation proteins"/>
    <property type="match status" value="1"/>
</dbReference>
<dbReference type="FunFam" id="2.40.30.10:FF:000004">
    <property type="entry name" value="50S ribosomal protein L3"/>
    <property type="match status" value="1"/>
</dbReference>
<dbReference type="EMBL" id="JACGCI010000005">
    <property type="protein sequence ID" value="KAF6764065.1"/>
    <property type="molecule type" value="Genomic_DNA"/>
</dbReference>
<dbReference type="GO" id="GO:0005762">
    <property type="term" value="C:mitochondrial large ribosomal subunit"/>
    <property type="evidence" value="ECO:0007669"/>
    <property type="project" value="TreeGrafter"/>
</dbReference>
<evidence type="ECO:0000256" key="5">
    <source>
        <dbReference type="SAM" id="MobiDB-lite"/>
    </source>
</evidence>
<evidence type="ECO:0000313" key="6">
    <source>
        <dbReference type="EMBL" id="KAF6764065.1"/>
    </source>
</evidence>
<organism evidence="6 7">
    <name type="scientific">Ephemerocybe angulata</name>
    <dbReference type="NCBI Taxonomy" id="980116"/>
    <lineage>
        <taxon>Eukaryota</taxon>
        <taxon>Fungi</taxon>
        <taxon>Dikarya</taxon>
        <taxon>Basidiomycota</taxon>
        <taxon>Agaricomycotina</taxon>
        <taxon>Agaricomycetes</taxon>
        <taxon>Agaricomycetidae</taxon>
        <taxon>Agaricales</taxon>
        <taxon>Agaricineae</taxon>
        <taxon>Psathyrellaceae</taxon>
        <taxon>Ephemerocybe</taxon>
    </lineage>
</organism>
<dbReference type="NCBIfam" id="TIGR03625">
    <property type="entry name" value="L3_bact"/>
    <property type="match status" value="1"/>
</dbReference>
<sequence length="323" mass="35059">MLRTWTGARQRIPAVCQIRLLHNSQPVSSPATEASTSKAEPDAVVEAPKKWTPQSKRTGLIALKRGMTSMWNDQGVKFPVTILQVEDCQVTANIKTPKPDHTVYHAVQVAAVNRSPKSVTNQMQGHFRKAEVPPKRYVKEFPVTSDAHVPVGTTLSAIHFVPGQYVDCVAKSIGKGFQGVMKKWGFHGLAASHGVSVSHRSAGSTGHHQDPGRIFPGKKMAGRMGGKQVTVQNLAVVRVDTALNLVYVRGQVPGVDDAPIYIRDAKKVMDIGRHNAAKGKEEKILPKGVDDLPFPAGTDSLAKTLPPIIEAPAYRRSPFTPPE</sequence>
<dbReference type="Proteomes" id="UP000521943">
    <property type="component" value="Unassembled WGS sequence"/>
</dbReference>
<accession>A0A8H6IEF5</accession>
<feature type="compositionally biased region" description="Polar residues" evidence="5">
    <location>
        <begin position="26"/>
        <end position="38"/>
    </location>
</feature>
<dbReference type="AlphaFoldDB" id="A0A8H6IEF5"/>
<dbReference type="GO" id="GO:0006412">
    <property type="term" value="P:translation"/>
    <property type="evidence" value="ECO:0007669"/>
    <property type="project" value="InterPro"/>
</dbReference>
<comment type="similarity">
    <text evidence="1">Belongs to the universal ribosomal protein uL3 family.</text>
</comment>
<evidence type="ECO:0000256" key="3">
    <source>
        <dbReference type="ARBA" id="ARBA00023274"/>
    </source>
</evidence>
<dbReference type="HAMAP" id="MF_01325_B">
    <property type="entry name" value="Ribosomal_uL3_B"/>
    <property type="match status" value="1"/>
</dbReference>
<dbReference type="InterPro" id="IPR000597">
    <property type="entry name" value="Ribosomal_uL3"/>
</dbReference>
<evidence type="ECO:0000256" key="1">
    <source>
        <dbReference type="ARBA" id="ARBA00006540"/>
    </source>
</evidence>
<dbReference type="GO" id="GO:0003735">
    <property type="term" value="F:structural constituent of ribosome"/>
    <property type="evidence" value="ECO:0007669"/>
    <property type="project" value="InterPro"/>
</dbReference>
<keyword evidence="3" id="KW-0687">Ribonucleoprotein</keyword>
<gene>
    <name evidence="6" type="ORF">DFP72DRAFT_492425</name>
</gene>
<dbReference type="PANTHER" id="PTHR11229:SF8">
    <property type="entry name" value="LARGE RIBOSOMAL SUBUNIT PROTEIN UL3M"/>
    <property type="match status" value="1"/>
</dbReference>
<evidence type="ECO:0000256" key="2">
    <source>
        <dbReference type="ARBA" id="ARBA00022980"/>
    </source>
</evidence>
<reference evidence="6 7" key="1">
    <citation type="submission" date="2020-07" db="EMBL/GenBank/DDBJ databases">
        <title>Comparative genomics of pyrophilous fungi reveals a link between fire events and developmental genes.</title>
        <authorList>
            <consortium name="DOE Joint Genome Institute"/>
            <person name="Steindorff A.S."/>
            <person name="Carver A."/>
            <person name="Calhoun S."/>
            <person name="Stillman K."/>
            <person name="Liu H."/>
            <person name="Lipzen A."/>
            <person name="Pangilinan J."/>
            <person name="Labutti K."/>
            <person name="Bruns T.D."/>
            <person name="Grigoriev I.V."/>
        </authorList>
    </citation>
    <scope>NUCLEOTIDE SEQUENCE [LARGE SCALE GENOMIC DNA]</scope>
    <source>
        <strain evidence="6 7">CBS 144469</strain>
    </source>
</reference>
<evidence type="ECO:0000313" key="7">
    <source>
        <dbReference type="Proteomes" id="UP000521943"/>
    </source>
</evidence>
<evidence type="ECO:0000256" key="4">
    <source>
        <dbReference type="ARBA" id="ARBA00035209"/>
    </source>
</evidence>
<dbReference type="PANTHER" id="PTHR11229">
    <property type="entry name" value="50S RIBOSOMAL PROTEIN L3"/>
    <property type="match status" value="1"/>
</dbReference>
<keyword evidence="2" id="KW-0689">Ribosomal protein</keyword>
<proteinExistence type="inferred from homology"/>
<dbReference type="InterPro" id="IPR019927">
    <property type="entry name" value="Ribosomal_uL3_bac/org-type"/>
</dbReference>
<dbReference type="Gene3D" id="3.30.160.810">
    <property type="match status" value="1"/>
</dbReference>
<dbReference type="Gene3D" id="2.40.30.10">
    <property type="entry name" value="Translation factors"/>
    <property type="match status" value="1"/>
</dbReference>
<comment type="caution">
    <text evidence="6">The sequence shown here is derived from an EMBL/GenBank/DDBJ whole genome shotgun (WGS) entry which is preliminary data.</text>
</comment>
<protein>
    <recommendedName>
        <fullName evidence="4">Large ribosomal subunit protein uL3m</fullName>
    </recommendedName>
</protein>
<dbReference type="OrthoDB" id="274683at2759"/>
<name>A0A8H6IEF5_9AGAR</name>